<dbReference type="InterPro" id="IPR017039">
    <property type="entry name" value="Virul_fac_BrkB"/>
</dbReference>
<keyword evidence="8" id="KW-1185">Reference proteome</keyword>
<dbReference type="EMBL" id="JACHNY010000003">
    <property type="protein sequence ID" value="MBB4617530.1"/>
    <property type="molecule type" value="Genomic_DNA"/>
</dbReference>
<reference evidence="7 8" key="1">
    <citation type="submission" date="2020-08" db="EMBL/GenBank/DDBJ databases">
        <title>Genomic Encyclopedia of Type Strains, Phase IV (KMG-IV): sequencing the most valuable type-strain genomes for metagenomic binning, comparative biology and taxonomic classification.</title>
        <authorList>
            <person name="Goeker M."/>
        </authorList>
    </citation>
    <scope>NUCLEOTIDE SEQUENCE [LARGE SCALE GENOMIC DNA]</scope>
    <source>
        <strain evidence="7 8">DSM 15867</strain>
    </source>
</reference>
<comment type="caution">
    <text evidence="7">The sequence shown here is derived from an EMBL/GenBank/DDBJ whole genome shotgun (WGS) entry which is preliminary data.</text>
</comment>
<dbReference type="GO" id="GO:0005886">
    <property type="term" value="C:plasma membrane"/>
    <property type="evidence" value="ECO:0007669"/>
    <property type="project" value="UniProtKB-SubCell"/>
</dbReference>
<feature type="transmembrane region" description="Helical" evidence="6">
    <location>
        <begin position="146"/>
        <end position="170"/>
    </location>
</feature>
<evidence type="ECO:0000256" key="1">
    <source>
        <dbReference type="ARBA" id="ARBA00004651"/>
    </source>
</evidence>
<dbReference type="PANTHER" id="PTHR30213:SF0">
    <property type="entry name" value="UPF0761 MEMBRANE PROTEIN YIHY"/>
    <property type="match status" value="1"/>
</dbReference>
<evidence type="ECO:0000256" key="6">
    <source>
        <dbReference type="SAM" id="Phobius"/>
    </source>
</evidence>
<evidence type="ECO:0000313" key="7">
    <source>
        <dbReference type="EMBL" id="MBB4617530.1"/>
    </source>
</evidence>
<dbReference type="AlphaFoldDB" id="A0A7W7AI97"/>
<evidence type="ECO:0000256" key="5">
    <source>
        <dbReference type="ARBA" id="ARBA00023136"/>
    </source>
</evidence>
<keyword evidence="2" id="KW-1003">Cell membrane</keyword>
<dbReference type="RefSeq" id="WP_184113457.1">
    <property type="nucleotide sequence ID" value="NZ_JACHNY010000003.1"/>
</dbReference>
<accession>A0A7W7AI97</accession>
<evidence type="ECO:0000256" key="2">
    <source>
        <dbReference type="ARBA" id="ARBA00022475"/>
    </source>
</evidence>
<gene>
    <name evidence="7" type="ORF">GGQ96_001658</name>
</gene>
<feature type="transmembrane region" description="Helical" evidence="6">
    <location>
        <begin position="42"/>
        <end position="64"/>
    </location>
</feature>
<keyword evidence="4 6" id="KW-1133">Transmembrane helix</keyword>
<feature type="transmembrane region" description="Helical" evidence="6">
    <location>
        <begin position="190"/>
        <end position="208"/>
    </location>
</feature>
<name>A0A7W7AI97_9SPHN</name>
<keyword evidence="5 6" id="KW-0472">Membrane</keyword>
<dbReference type="NCBIfam" id="TIGR00765">
    <property type="entry name" value="yihY_not_rbn"/>
    <property type="match status" value="1"/>
</dbReference>
<proteinExistence type="predicted"/>
<evidence type="ECO:0000256" key="4">
    <source>
        <dbReference type="ARBA" id="ARBA00022989"/>
    </source>
</evidence>
<protein>
    <submittedName>
        <fullName evidence="7">Membrane protein</fullName>
    </submittedName>
</protein>
<dbReference type="PANTHER" id="PTHR30213">
    <property type="entry name" value="INNER MEMBRANE PROTEIN YHJD"/>
    <property type="match status" value="1"/>
</dbReference>
<dbReference type="Pfam" id="PF03631">
    <property type="entry name" value="Virul_fac_BrkB"/>
    <property type="match status" value="1"/>
</dbReference>
<organism evidence="7 8">
    <name type="scientific">Sphingomonas abaci</name>
    <dbReference type="NCBI Taxonomy" id="237611"/>
    <lineage>
        <taxon>Bacteria</taxon>
        <taxon>Pseudomonadati</taxon>
        <taxon>Pseudomonadota</taxon>
        <taxon>Alphaproteobacteria</taxon>
        <taxon>Sphingomonadales</taxon>
        <taxon>Sphingomonadaceae</taxon>
        <taxon>Sphingomonas</taxon>
    </lineage>
</organism>
<feature type="transmembrane region" description="Helical" evidence="6">
    <location>
        <begin position="257"/>
        <end position="278"/>
    </location>
</feature>
<evidence type="ECO:0000256" key="3">
    <source>
        <dbReference type="ARBA" id="ARBA00022692"/>
    </source>
</evidence>
<dbReference type="Proteomes" id="UP000574769">
    <property type="component" value="Unassembled WGS sequence"/>
</dbReference>
<keyword evidence="3 6" id="KW-0812">Transmembrane</keyword>
<sequence>MDRATSRIAALWARPPGGWWDVLKQVWAASGRDNISLIAAGVAFYAFLSIVPLLGAVVLTYGLAADPQTVGKSIAALTDVMPREVARLVGEQLLTVVEASGGKKGFGLILALGLALYGAMKGAGAVIAALNVAFEVPETRGIIRQYALALAITAGAVVLMLGAMATIALATWLGTLAPWAPSVVPHLLTLASYAVLAGLAVGGATTLYRFGPDRHAAHWAWLTPGSVVATLCWLAMTVGFGLYVANFGSYDATYGSLGAIVVMLTWLWLSAYVVLLGAELIAGLERSVTGAPKASGLGTPQAPAPSPGPHATGLGGFVAADRIAGRAGLLASIATAGGLGALRRGRGWGWALVLAGAAAAWTKRDRGSA</sequence>
<comment type="subcellular location">
    <subcellularLocation>
        <location evidence="1">Cell membrane</location>
        <topology evidence="1">Multi-pass membrane protein</topology>
    </subcellularLocation>
</comment>
<evidence type="ECO:0000313" key="8">
    <source>
        <dbReference type="Proteomes" id="UP000574769"/>
    </source>
</evidence>
<feature type="transmembrane region" description="Helical" evidence="6">
    <location>
        <begin position="106"/>
        <end position="134"/>
    </location>
</feature>
<feature type="transmembrane region" description="Helical" evidence="6">
    <location>
        <begin position="220"/>
        <end position="245"/>
    </location>
</feature>